<sequence length="70" mass="7759">DTPEADPLDIDLTQESLAGGANDLLSNKKGHVIAKKYSRMMRPTVFRKSKVSATEEEDLKPERMPLALFG</sequence>
<comment type="caution">
    <text evidence="2">The sequence shown here is derived from an EMBL/GenBank/DDBJ whole genome shotgun (WGS) entry which is preliminary data.</text>
</comment>
<feature type="non-terminal residue" evidence="2">
    <location>
        <position position="70"/>
    </location>
</feature>
<dbReference type="EMBL" id="CAXAMN010027095">
    <property type="protein sequence ID" value="CAK9108310.1"/>
    <property type="molecule type" value="Genomic_DNA"/>
</dbReference>
<proteinExistence type="predicted"/>
<dbReference type="Proteomes" id="UP001642484">
    <property type="component" value="Unassembled WGS sequence"/>
</dbReference>
<gene>
    <name evidence="1" type="ORF">CCMP2556_LOCUS50459</name>
    <name evidence="2" type="ORF">CCMP2556_LOCUS50483</name>
</gene>
<evidence type="ECO:0000313" key="3">
    <source>
        <dbReference type="Proteomes" id="UP001642484"/>
    </source>
</evidence>
<accession>A0ABP0S7F7</accession>
<organism evidence="2 3">
    <name type="scientific">Durusdinium trenchii</name>
    <dbReference type="NCBI Taxonomy" id="1381693"/>
    <lineage>
        <taxon>Eukaryota</taxon>
        <taxon>Sar</taxon>
        <taxon>Alveolata</taxon>
        <taxon>Dinophyceae</taxon>
        <taxon>Suessiales</taxon>
        <taxon>Symbiodiniaceae</taxon>
        <taxon>Durusdinium</taxon>
    </lineage>
</organism>
<protein>
    <submittedName>
        <fullName evidence="2">Uncharacterized protein</fullName>
    </submittedName>
</protein>
<dbReference type="EMBL" id="CAXAMN010027084">
    <property type="protein sequence ID" value="CAK9108256.1"/>
    <property type="molecule type" value="Genomic_DNA"/>
</dbReference>
<evidence type="ECO:0000313" key="1">
    <source>
        <dbReference type="EMBL" id="CAK9108256.1"/>
    </source>
</evidence>
<keyword evidence="3" id="KW-1185">Reference proteome</keyword>
<evidence type="ECO:0000313" key="2">
    <source>
        <dbReference type="EMBL" id="CAK9108310.1"/>
    </source>
</evidence>
<name>A0ABP0S7F7_9DINO</name>
<reference evidence="2 3" key="1">
    <citation type="submission" date="2024-02" db="EMBL/GenBank/DDBJ databases">
        <authorList>
            <person name="Chen Y."/>
            <person name="Shah S."/>
            <person name="Dougan E. K."/>
            <person name="Thang M."/>
            <person name="Chan C."/>
        </authorList>
    </citation>
    <scope>NUCLEOTIDE SEQUENCE [LARGE SCALE GENOMIC DNA]</scope>
</reference>
<feature type="non-terminal residue" evidence="2">
    <location>
        <position position="1"/>
    </location>
</feature>